<name>A0ABQ6JHC8_9ACTN</name>
<evidence type="ECO:0000313" key="3">
    <source>
        <dbReference type="Proteomes" id="UP001157017"/>
    </source>
</evidence>
<keyword evidence="3" id="KW-1185">Reference proteome</keyword>
<feature type="region of interest" description="Disordered" evidence="1">
    <location>
        <begin position="34"/>
        <end position="92"/>
    </location>
</feature>
<gene>
    <name evidence="2" type="ORF">GCM10025868_15470</name>
</gene>
<dbReference type="Proteomes" id="UP001157017">
    <property type="component" value="Unassembled WGS sequence"/>
</dbReference>
<reference evidence="3" key="1">
    <citation type="journal article" date="2019" name="Int. J. Syst. Evol. Microbiol.">
        <title>The Global Catalogue of Microorganisms (GCM) 10K type strain sequencing project: providing services to taxonomists for standard genome sequencing and annotation.</title>
        <authorList>
            <consortium name="The Broad Institute Genomics Platform"/>
            <consortium name="The Broad Institute Genome Sequencing Center for Infectious Disease"/>
            <person name="Wu L."/>
            <person name="Ma J."/>
        </authorList>
    </citation>
    <scope>NUCLEOTIDE SEQUENCE [LARGE SCALE GENOMIC DNA]</scope>
    <source>
        <strain evidence="3">NBRC 108730</strain>
    </source>
</reference>
<comment type="caution">
    <text evidence="2">The sequence shown here is derived from an EMBL/GenBank/DDBJ whole genome shotgun (WGS) entry which is preliminary data.</text>
</comment>
<accession>A0ABQ6JHC8</accession>
<dbReference type="EMBL" id="BSUZ01000001">
    <property type="protein sequence ID" value="GMA86297.1"/>
    <property type="molecule type" value="Genomic_DNA"/>
</dbReference>
<organism evidence="2 3">
    <name type="scientific">Angustibacter aerolatus</name>
    <dbReference type="NCBI Taxonomy" id="1162965"/>
    <lineage>
        <taxon>Bacteria</taxon>
        <taxon>Bacillati</taxon>
        <taxon>Actinomycetota</taxon>
        <taxon>Actinomycetes</taxon>
        <taxon>Kineosporiales</taxon>
        <taxon>Kineosporiaceae</taxon>
    </lineage>
</organism>
<evidence type="ECO:0000313" key="2">
    <source>
        <dbReference type="EMBL" id="GMA86297.1"/>
    </source>
</evidence>
<protein>
    <submittedName>
        <fullName evidence="2">Uncharacterized protein</fullName>
    </submittedName>
</protein>
<evidence type="ECO:0000256" key="1">
    <source>
        <dbReference type="SAM" id="MobiDB-lite"/>
    </source>
</evidence>
<sequence length="92" mass="9477">MATPVPVRLGCVTVRRCEAALSWARLGLRLLEATASGGSRGGGERDGRGRTAGGGERGDGGDDESGTTGEAHVEPLFGVGDRIRRRPVSSSK</sequence>
<proteinExistence type="predicted"/>
<feature type="compositionally biased region" description="Basic residues" evidence="1">
    <location>
        <begin position="83"/>
        <end position="92"/>
    </location>
</feature>